<gene>
    <name evidence="1" type="ORF">VL20_2325</name>
</gene>
<dbReference type="Proteomes" id="UP000068167">
    <property type="component" value="Chromosome"/>
</dbReference>
<evidence type="ECO:0000313" key="1">
    <source>
        <dbReference type="EMBL" id="AKV67428.1"/>
    </source>
</evidence>
<organism evidence="1 2">
    <name type="scientific">Microcystis panniformis FACHB-1757</name>
    <dbReference type="NCBI Taxonomy" id="1638788"/>
    <lineage>
        <taxon>Bacteria</taxon>
        <taxon>Bacillati</taxon>
        <taxon>Cyanobacteriota</taxon>
        <taxon>Cyanophyceae</taxon>
        <taxon>Oscillatoriophycideae</taxon>
        <taxon>Chroococcales</taxon>
        <taxon>Microcystaceae</taxon>
        <taxon>Microcystis</taxon>
    </lineage>
</organism>
<dbReference type="KEGG" id="mpk:VL20_2325"/>
<sequence>MNQPYPAPLDKEGANSPLILGLIHSPNLILFFATLNGL</sequence>
<keyword evidence="2" id="KW-1185">Reference proteome</keyword>
<protein>
    <submittedName>
        <fullName evidence="1">Uncharacterized protein</fullName>
    </submittedName>
</protein>
<dbReference type="EMBL" id="CP011339">
    <property type="protein sequence ID" value="AKV67428.1"/>
    <property type="molecule type" value="Genomic_DNA"/>
</dbReference>
<evidence type="ECO:0000313" key="2">
    <source>
        <dbReference type="Proteomes" id="UP000068167"/>
    </source>
</evidence>
<accession>A0A0K1S084</accession>
<reference evidence="1 2" key="1">
    <citation type="journal article" date="2016" name="Stand. Genomic Sci.">
        <title>Complete genome sequence and genomic characterization of Microcystis panniformis FACHB 1757 by third-generation sequencing.</title>
        <authorList>
            <person name="Zhang J.Y."/>
            <person name="Guan R."/>
            <person name="Zhang H.J."/>
            <person name="Li H."/>
            <person name="Xiao P."/>
            <person name="Yu G.L."/>
            <person name="Du L."/>
            <person name="Cao D.M."/>
            <person name="Zhu B.C."/>
            <person name="Li R.H."/>
            <person name="Lu Z.H."/>
        </authorList>
    </citation>
    <scope>NUCLEOTIDE SEQUENCE [LARGE SCALE GENOMIC DNA]</scope>
    <source>
        <strain evidence="1 2">FACHB-1757</strain>
    </source>
</reference>
<dbReference type="PATRIC" id="fig|1638788.3.peg.2337"/>
<proteinExistence type="predicted"/>
<dbReference type="AlphaFoldDB" id="A0A0K1S084"/>
<name>A0A0K1S084_9CHRO</name>